<dbReference type="AlphaFoldDB" id="A0A7J7MQU6"/>
<evidence type="ECO:0000313" key="1">
    <source>
        <dbReference type="EMBL" id="KAF6157098.1"/>
    </source>
</evidence>
<sequence length="163" mass="17758">MHLGAHDVSRTIDRKTASQFHTSLLSTLTIPREMGTQEEYCVSNGGDIHLRINTTSTTINRQTGSGFCVNQHSTLANPRETSTQGDYQLSDGGAMHMGTDDGSRSINVQTCSASPTGVHTVTCVIFSFQGKQVLKQIVMLQMEIPCTKVFAMFLESSMDKLAP</sequence>
<reference evidence="1 2" key="1">
    <citation type="journal article" date="2020" name="IScience">
        <title>Genome Sequencing of the Endangered Kingdonia uniflora (Circaeasteraceae, Ranunculales) Reveals Potential Mechanisms of Evolutionary Specialization.</title>
        <authorList>
            <person name="Sun Y."/>
            <person name="Deng T."/>
            <person name="Zhang A."/>
            <person name="Moore M.J."/>
            <person name="Landis J.B."/>
            <person name="Lin N."/>
            <person name="Zhang H."/>
            <person name="Zhang X."/>
            <person name="Huang J."/>
            <person name="Zhang X."/>
            <person name="Sun H."/>
            <person name="Wang H."/>
        </authorList>
    </citation>
    <scope>NUCLEOTIDE SEQUENCE [LARGE SCALE GENOMIC DNA]</scope>
    <source>
        <strain evidence="1">TB1705</strain>
        <tissue evidence="1">Leaf</tissue>
    </source>
</reference>
<evidence type="ECO:0000313" key="2">
    <source>
        <dbReference type="Proteomes" id="UP000541444"/>
    </source>
</evidence>
<dbReference type="EMBL" id="JACGCM010001281">
    <property type="protein sequence ID" value="KAF6157098.1"/>
    <property type="molecule type" value="Genomic_DNA"/>
</dbReference>
<keyword evidence="2" id="KW-1185">Reference proteome</keyword>
<protein>
    <submittedName>
        <fullName evidence="1">Uncharacterized protein</fullName>
    </submittedName>
</protein>
<accession>A0A7J7MQU6</accession>
<name>A0A7J7MQU6_9MAGN</name>
<gene>
    <name evidence="1" type="ORF">GIB67_041559</name>
</gene>
<dbReference type="Proteomes" id="UP000541444">
    <property type="component" value="Unassembled WGS sequence"/>
</dbReference>
<comment type="caution">
    <text evidence="1">The sequence shown here is derived from an EMBL/GenBank/DDBJ whole genome shotgun (WGS) entry which is preliminary data.</text>
</comment>
<organism evidence="1 2">
    <name type="scientific">Kingdonia uniflora</name>
    <dbReference type="NCBI Taxonomy" id="39325"/>
    <lineage>
        <taxon>Eukaryota</taxon>
        <taxon>Viridiplantae</taxon>
        <taxon>Streptophyta</taxon>
        <taxon>Embryophyta</taxon>
        <taxon>Tracheophyta</taxon>
        <taxon>Spermatophyta</taxon>
        <taxon>Magnoliopsida</taxon>
        <taxon>Ranunculales</taxon>
        <taxon>Circaeasteraceae</taxon>
        <taxon>Kingdonia</taxon>
    </lineage>
</organism>
<proteinExistence type="predicted"/>